<dbReference type="EMBL" id="CADCUQ010000481">
    <property type="protein sequence ID" value="CAA9408255.1"/>
    <property type="molecule type" value="Genomic_DNA"/>
</dbReference>
<proteinExistence type="predicted"/>
<feature type="region of interest" description="Disordered" evidence="1">
    <location>
        <begin position="85"/>
        <end position="119"/>
    </location>
</feature>
<accession>A0A6J4PDY3</accession>
<protein>
    <recommendedName>
        <fullName evidence="3">HNH domain-containing protein</fullName>
    </recommendedName>
</protein>
<gene>
    <name evidence="2" type="ORF">AVDCRST_MAG64-2136</name>
</gene>
<evidence type="ECO:0008006" key="3">
    <source>
        <dbReference type="Google" id="ProtNLM"/>
    </source>
</evidence>
<organism evidence="2">
    <name type="scientific">uncultured Phycisphaerae bacterium</name>
    <dbReference type="NCBI Taxonomy" id="904963"/>
    <lineage>
        <taxon>Bacteria</taxon>
        <taxon>Pseudomonadati</taxon>
        <taxon>Planctomycetota</taxon>
        <taxon>Phycisphaerae</taxon>
        <taxon>environmental samples</taxon>
    </lineage>
</organism>
<reference evidence="2" key="1">
    <citation type="submission" date="2020-02" db="EMBL/GenBank/DDBJ databases">
        <authorList>
            <person name="Meier V. D."/>
        </authorList>
    </citation>
    <scope>NUCLEOTIDE SEQUENCE</scope>
    <source>
        <strain evidence="2">AVDCRST_MAG64</strain>
    </source>
</reference>
<sequence>MSETCDNLALACNMCNLHKGPNVGGIDTSTGQLVRLFNPRTDVWAEHFGRRDAEIAGLTGVGRVSVHTAPEKGARVPGEVVQALAPPARQAAPPVILERSEGSQTSSRVDGSVPEDRRDPFAPLRACELFGGMGTSPRCSGPDTGW</sequence>
<evidence type="ECO:0000313" key="2">
    <source>
        <dbReference type="EMBL" id="CAA9408255.1"/>
    </source>
</evidence>
<dbReference type="AlphaFoldDB" id="A0A6J4PDY3"/>
<feature type="compositionally biased region" description="Low complexity" evidence="1">
    <location>
        <begin position="85"/>
        <end position="94"/>
    </location>
</feature>
<evidence type="ECO:0000256" key="1">
    <source>
        <dbReference type="SAM" id="MobiDB-lite"/>
    </source>
</evidence>
<name>A0A6J4PDY3_9BACT</name>